<organism evidence="8 9">
    <name type="scientific">Siphonobacter curvatus</name>
    <dbReference type="NCBI Taxonomy" id="2094562"/>
    <lineage>
        <taxon>Bacteria</taxon>
        <taxon>Pseudomonadati</taxon>
        <taxon>Bacteroidota</taxon>
        <taxon>Cytophagia</taxon>
        <taxon>Cytophagales</taxon>
        <taxon>Cytophagaceae</taxon>
        <taxon>Siphonobacter</taxon>
    </lineage>
</organism>
<feature type="active site" evidence="4">
    <location>
        <position position="153"/>
    </location>
</feature>
<dbReference type="InterPro" id="IPR006145">
    <property type="entry name" value="PsdUridine_synth_RsuA/RluA"/>
</dbReference>
<dbReference type="Gene3D" id="3.30.2350.10">
    <property type="entry name" value="Pseudouridine synthase"/>
    <property type="match status" value="1"/>
</dbReference>
<dbReference type="InterPro" id="IPR002942">
    <property type="entry name" value="S4_RNA-bd"/>
</dbReference>
<dbReference type="CDD" id="cd00165">
    <property type="entry name" value="S4"/>
    <property type="match status" value="1"/>
</dbReference>
<dbReference type="PANTHER" id="PTHR21600">
    <property type="entry name" value="MITOCHONDRIAL RNA PSEUDOURIDINE SYNTHASE"/>
    <property type="match status" value="1"/>
</dbReference>
<evidence type="ECO:0000256" key="1">
    <source>
        <dbReference type="ARBA" id="ARBA00010876"/>
    </source>
</evidence>
<evidence type="ECO:0000256" key="2">
    <source>
        <dbReference type="ARBA" id="ARBA00022884"/>
    </source>
</evidence>
<dbReference type="SUPFAM" id="SSF55174">
    <property type="entry name" value="Alpha-L RNA-binding motif"/>
    <property type="match status" value="1"/>
</dbReference>
<proteinExistence type="inferred from homology"/>
<dbReference type="PANTHER" id="PTHR21600:SF44">
    <property type="entry name" value="RIBOSOMAL LARGE SUBUNIT PSEUDOURIDINE SYNTHASE D"/>
    <property type="match status" value="1"/>
</dbReference>
<keyword evidence="2 5" id="KW-0694">RNA-binding</keyword>
<evidence type="ECO:0000256" key="4">
    <source>
        <dbReference type="PIRSR" id="PIRSR606225-1"/>
    </source>
</evidence>
<comment type="caution">
    <text evidence="8">The sequence shown here is derived from an EMBL/GenBank/DDBJ whole genome shotgun (WGS) entry which is preliminary data.</text>
</comment>
<dbReference type="CDD" id="cd02869">
    <property type="entry name" value="PseudoU_synth_RluA_like"/>
    <property type="match status" value="1"/>
</dbReference>
<dbReference type="EC" id="5.4.99.-" evidence="6"/>
<keyword evidence="3 6" id="KW-0413">Isomerase</keyword>
<dbReference type="InterPro" id="IPR020103">
    <property type="entry name" value="PsdUridine_synth_cat_dom_sf"/>
</dbReference>
<dbReference type="PROSITE" id="PS50889">
    <property type="entry name" value="S4"/>
    <property type="match status" value="1"/>
</dbReference>
<dbReference type="PROSITE" id="PS01129">
    <property type="entry name" value="PSI_RLU"/>
    <property type="match status" value="1"/>
</dbReference>
<evidence type="ECO:0000256" key="5">
    <source>
        <dbReference type="PROSITE-ProRule" id="PRU00182"/>
    </source>
</evidence>
<comment type="similarity">
    <text evidence="1 6">Belongs to the pseudouridine synthase RluA family.</text>
</comment>
<dbReference type="InterPro" id="IPR006224">
    <property type="entry name" value="PsdUridine_synth_RluA-like_CS"/>
</dbReference>
<dbReference type="GO" id="GO:0003723">
    <property type="term" value="F:RNA binding"/>
    <property type="evidence" value="ECO:0007669"/>
    <property type="project" value="UniProtKB-KW"/>
</dbReference>
<dbReference type="NCBIfam" id="TIGR00005">
    <property type="entry name" value="rluA_subfam"/>
    <property type="match status" value="1"/>
</dbReference>
<evidence type="ECO:0000259" key="7">
    <source>
        <dbReference type="SMART" id="SM00363"/>
    </source>
</evidence>
<reference evidence="9" key="1">
    <citation type="submission" date="2018-02" db="EMBL/GenBank/DDBJ databases">
        <title>Genome sequencing of Solimonas sp. HR-BB.</title>
        <authorList>
            <person name="Lee Y."/>
            <person name="Jeon C.O."/>
        </authorList>
    </citation>
    <scope>NUCLEOTIDE SEQUENCE [LARGE SCALE GENOMIC DNA]</scope>
    <source>
        <strain evidence="9">HR-U</strain>
    </source>
</reference>
<keyword evidence="9" id="KW-1185">Reference proteome</keyword>
<dbReference type="Pfam" id="PF00849">
    <property type="entry name" value="PseudoU_synth_2"/>
    <property type="match status" value="1"/>
</dbReference>
<dbReference type="SUPFAM" id="SSF55120">
    <property type="entry name" value="Pseudouridine synthase"/>
    <property type="match status" value="1"/>
</dbReference>
<evidence type="ECO:0000313" key="8">
    <source>
        <dbReference type="EMBL" id="PQA60273.1"/>
    </source>
</evidence>
<dbReference type="FunFam" id="3.30.2350.10:FF:000006">
    <property type="entry name" value="Pseudouridine synthase"/>
    <property type="match status" value="1"/>
</dbReference>
<evidence type="ECO:0000313" key="9">
    <source>
        <dbReference type="Proteomes" id="UP000239590"/>
    </source>
</evidence>
<dbReference type="InterPro" id="IPR036986">
    <property type="entry name" value="S4_RNA-bd_sf"/>
</dbReference>
<dbReference type="Proteomes" id="UP000239590">
    <property type="component" value="Unassembled WGS sequence"/>
</dbReference>
<feature type="domain" description="RNA-binding S4" evidence="7">
    <location>
        <begin position="27"/>
        <end position="86"/>
    </location>
</feature>
<gene>
    <name evidence="8" type="ORF">C5O19_11840</name>
</gene>
<accession>A0A2S7IRC9</accession>
<sequence>MSTEPEELEDELYEHHRILVDAGQKLTRIDQFLTEKIPNATRTKIQAGIEAEGVKINGKPIKPSYKVKPLDEIVISLPKPPRAENELIPQDIPLDIRYEDDDILVLYKPAGMVVHPAYGNWDGTLVNALIYHFQHLPTGRNGEIRPGLVHRIDKDTSGLMVVAKNDYAMSHLARQFFEHTIERTYYALVWGEPKEDTGTIRGHIGRSSKDRKVMDVYPDGDYGKPAVTHYKVLKRLKYVSLVQCNLETGRTHQIRAHMRHLGHPLFNDAMYGGDRIVKGTIFTRYRQFVENCFALCSRQALHAKSIGFEHPKTKEWLQFDSDLAPDIVAVMEKWEAYSQG</sequence>
<dbReference type="Gene3D" id="3.10.290.10">
    <property type="entry name" value="RNA-binding S4 domain"/>
    <property type="match status" value="1"/>
</dbReference>
<comment type="function">
    <text evidence="6">Responsible for synthesis of pseudouridine from uracil.</text>
</comment>
<name>A0A2S7IRC9_9BACT</name>
<evidence type="ECO:0000256" key="3">
    <source>
        <dbReference type="ARBA" id="ARBA00023235"/>
    </source>
</evidence>
<evidence type="ECO:0000256" key="6">
    <source>
        <dbReference type="RuleBase" id="RU362028"/>
    </source>
</evidence>
<dbReference type="InterPro" id="IPR006225">
    <property type="entry name" value="PsdUridine_synth_RluC/D"/>
</dbReference>
<dbReference type="GO" id="GO:0000455">
    <property type="term" value="P:enzyme-directed rRNA pseudouridine synthesis"/>
    <property type="evidence" value="ECO:0007669"/>
    <property type="project" value="TreeGrafter"/>
</dbReference>
<protein>
    <recommendedName>
        <fullName evidence="6">Pseudouridine synthase</fullName>
        <ecNumber evidence="6">5.4.99.-</ecNumber>
    </recommendedName>
</protein>
<dbReference type="EMBL" id="PTRA01000001">
    <property type="protein sequence ID" value="PQA60273.1"/>
    <property type="molecule type" value="Genomic_DNA"/>
</dbReference>
<dbReference type="InterPro" id="IPR050188">
    <property type="entry name" value="RluA_PseudoU_synthase"/>
</dbReference>
<dbReference type="AlphaFoldDB" id="A0A2S7IRC9"/>
<comment type="catalytic activity">
    <reaction evidence="6">
        <text>a uridine in RNA = a pseudouridine in RNA</text>
        <dbReference type="Rhea" id="RHEA:48348"/>
        <dbReference type="Rhea" id="RHEA-COMP:12068"/>
        <dbReference type="Rhea" id="RHEA-COMP:12069"/>
        <dbReference type="ChEBI" id="CHEBI:65314"/>
        <dbReference type="ChEBI" id="CHEBI:65315"/>
    </reaction>
</comment>
<dbReference type="SMART" id="SM00363">
    <property type="entry name" value="S4"/>
    <property type="match status" value="1"/>
</dbReference>
<dbReference type="OrthoDB" id="9807829at2"/>
<dbReference type="Pfam" id="PF01479">
    <property type="entry name" value="S4"/>
    <property type="match status" value="1"/>
</dbReference>
<dbReference type="GO" id="GO:0120159">
    <property type="term" value="F:rRNA pseudouridine synthase activity"/>
    <property type="evidence" value="ECO:0007669"/>
    <property type="project" value="UniProtKB-ARBA"/>
</dbReference>
<dbReference type="RefSeq" id="WP_104712385.1">
    <property type="nucleotide sequence ID" value="NZ_PTRA01000001.1"/>
</dbReference>